<gene>
    <name evidence="2" type="ORF">RclHR1_09830011</name>
</gene>
<feature type="compositionally biased region" description="Basic and acidic residues" evidence="1">
    <location>
        <begin position="106"/>
        <end position="117"/>
    </location>
</feature>
<evidence type="ECO:0000313" key="2">
    <source>
        <dbReference type="EMBL" id="GBC10702.1"/>
    </source>
</evidence>
<reference evidence="2 3" key="1">
    <citation type="submission" date="2017-11" db="EMBL/GenBank/DDBJ databases">
        <title>The genome of Rhizophagus clarus HR1 reveals common genetic basis of auxotrophy among arbuscular mycorrhizal fungi.</title>
        <authorList>
            <person name="Kobayashi Y."/>
        </authorList>
    </citation>
    <scope>NUCLEOTIDE SEQUENCE [LARGE SCALE GENOMIC DNA]</scope>
    <source>
        <strain evidence="2 3">HR1</strain>
    </source>
</reference>
<proteinExistence type="predicted"/>
<feature type="compositionally biased region" description="Basic and acidic residues" evidence="1">
    <location>
        <begin position="211"/>
        <end position="226"/>
    </location>
</feature>
<feature type="compositionally biased region" description="Low complexity" evidence="1">
    <location>
        <begin position="575"/>
        <end position="589"/>
    </location>
</feature>
<sequence>MDFESTFIGNEENFKDAFANNVNISNFISKIKNFIYYSDVETAMKLENKNLVGVLWLGCLLEHRDSNAKAVYLDINMKTSPKQTLVSLTSSSEDNTMIILPMTKTVESRKKQHDGKQKKANKRTPPNALTTDANGDDTKGQLQSQSPHQSVHEAAIPMDLDLIDLNASHSQEDEEPKLPYLYGGDRVNPYIQDLKSLSEDTFMINSSTNGTHDRPADPPDKEVPEDHPITVSTALDNLRIISDETPLSKSKKDQHSDLLITPKHSFLPNYQRVSNEIQDNQYETTISPNGNWNTIKKIKNPKAVLDALKSSTTQRSNNISMHVKNEEDAPITYDTYVKLSDIEEYFAVDNKHLSRDTIEQAVTKLLGSRRFFIKKLGLKPSKNNPDTITVFITVKDLDKCKKLKDIWSIEIDRILYRFAPAHAKDNDIVSRKKYSGEFVSFDNQTYWQRYKKRIWHRTLATYFDSSPRNYNINWSSRNKKLAKLQTIRPPPLDKLVSITHQENNHHIEIRQEEHHTFSHNPHKHKLKNKQHLTLTLSNLKQHNTPASHFTGANTVPLGKRIKGAINTNSPSKDTSNSCDISSSSNSSIN</sequence>
<feature type="compositionally biased region" description="Polar residues" evidence="1">
    <location>
        <begin position="140"/>
        <end position="149"/>
    </location>
</feature>
<feature type="region of interest" description="Disordered" evidence="1">
    <location>
        <begin position="103"/>
        <end position="151"/>
    </location>
</feature>
<dbReference type="Proteomes" id="UP000247702">
    <property type="component" value="Unassembled WGS sequence"/>
</dbReference>
<evidence type="ECO:0000256" key="1">
    <source>
        <dbReference type="SAM" id="MobiDB-lite"/>
    </source>
</evidence>
<organism evidence="2 3">
    <name type="scientific">Rhizophagus clarus</name>
    <dbReference type="NCBI Taxonomy" id="94130"/>
    <lineage>
        <taxon>Eukaryota</taxon>
        <taxon>Fungi</taxon>
        <taxon>Fungi incertae sedis</taxon>
        <taxon>Mucoromycota</taxon>
        <taxon>Glomeromycotina</taxon>
        <taxon>Glomeromycetes</taxon>
        <taxon>Glomerales</taxon>
        <taxon>Glomeraceae</taxon>
        <taxon>Rhizophagus</taxon>
    </lineage>
</organism>
<feature type="region of interest" description="Disordered" evidence="1">
    <location>
        <begin position="207"/>
        <end position="226"/>
    </location>
</feature>
<evidence type="ECO:0000313" key="3">
    <source>
        <dbReference type="Proteomes" id="UP000247702"/>
    </source>
</evidence>
<dbReference type="EMBL" id="BEXD01004407">
    <property type="protein sequence ID" value="GBC10702.1"/>
    <property type="molecule type" value="Genomic_DNA"/>
</dbReference>
<keyword evidence="3" id="KW-1185">Reference proteome</keyword>
<accession>A0A2Z6SJA9</accession>
<protein>
    <submittedName>
        <fullName evidence="2">Uncharacterized protein</fullName>
    </submittedName>
</protein>
<comment type="caution">
    <text evidence="2">The sequence shown here is derived from an EMBL/GenBank/DDBJ whole genome shotgun (WGS) entry which is preliminary data.</text>
</comment>
<name>A0A2Z6SJA9_9GLOM</name>
<feature type="region of interest" description="Disordered" evidence="1">
    <location>
        <begin position="562"/>
        <end position="589"/>
    </location>
</feature>
<dbReference type="AlphaFoldDB" id="A0A2Z6SJA9"/>
<feature type="compositionally biased region" description="Polar residues" evidence="1">
    <location>
        <begin position="565"/>
        <end position="574"/>
    </location>
</feature>